<evidence type="ECO:0000256" key="2">
    <source>
        <dbReference type="SAM" id="Phobius"/>
    </source>
</evidence>
<keyword evidence="2" id="KW-0472">Membrane</keyword>
<dbReference type="AlphaFoldDB" id="A0A1G2BWA6"/>
<comment type="caution">
    <text evidence="3">The sequence shown here is derived from an EMBL/GenBank/DDBJ whole genome shotgun (WGS) entry which is preliminary data.</text>
</comment>
<feature type="transmembrane region" description="Helical" evidence="2">
    <location>
        <begin position="67"/>
        <end position="86"/>
    </location>
</feature>
<keyword evidence="2" id="KW-1133">Transmembrane helix</keyword>
<accession>A0A1G2BWA6</accession>
<name>A0A1G2BWA6_9BACT</name>
<evidence type="ECO:0000256" key="1">
    <source>
        <dbReference type="SAM" id="MobiDB-lite"/>
    </source>
</evidence>
<feature type="region of interest" description="Disordered" evidence="1">
    <location>
        <begin position="132"/>
        <end position="158"/>
    </location>
</feature>
<feature type="compositionally biased region" description="Polar residues" evidence="1">
    <location>
        <begin position="136"/>
        <end position="145"/>
    </location>
</feature>
<dbReference type="EMBL" id="MHKN01000016">
    <property type="protein sequence ID" value="OGY92467.1"/>
    <property type="molecule type" value="Genomic_DNA"/>
</dbReference>
<evidence type="ECO:0000313" key="4">
    <source>
        <dbReference type="Proteomes" id="UP000177349"/>
    </source>
</evidence>
<sequence length="180" mass="20402">MKEETMNRNSSWMTNTYAWVAILFTVLSFIGNLFAPLFVAWPFALIFGFCFMEALQRSTIPIGDIHFLLWTSFWVGIGSIPLWFISGTKPGFFEGRSWALGPIITATLYLAGGLLYFAVRVFRILRNRRPDDGNGAHSNDNSSSAAPHKRDPIDSERRNSDLLYSDETWPHGEVVLQTSF</sequence>
<feature type="transmembrane region" description="Helical" evidence="2">
    <location>
        <begin position="37"/>
        <end position="55"/>
    </location>
</feature>
<reference evidence="3 4" key="1">
    <citation type="journal article" date="2016" name="Nat. Commun.">
        <title>Thousands of microbial genomes shed light on interconnected biogeochemical processes in an aquifer system.</title>
        <authorList>
            <person name="Anantharaman K."/>
            <person name="Brown C.T."/>
            <person name="Hug L.A."/>
            <person name="Sharon I."/>
            <person name="Castelle C.J."/>
            <person name="Probst A.J."/>
            <person name="Thomas B.C."/>
            <person name="Singh A."/>
            <person name="Wilkins M.J."/>
            <person name="Karaoz U."/>
            <person name="Brodie E.L."/>
            <person name="Williams K.H."/>
            <person name="Hubbard S.S."/>
            <person name="Banfield J.F."/>
        </authorList>
    </citation>
    <scope>NUCLEOTIDE SEQUENCE [LARGE SCALE GENOMIC DNA]</scope>
</reference>
<feature type="transmembrane region" description="Helical" evidence="2">
    <location>
        <begin position="98"/>
        <end position="119"/>
    </location>
</feature>
<protein>
    <submittedName>
        <fullName evidence="3">Uncharacterized protein</fullName>
    </submittedName>
</protein>
<organism evidence="3 4">
    <name type="scientific">Candidatus Komeilibacteria bacterium RIFCSPLOWO2_01_FULL_53_11</name>
    <dbReference type="NCBI Taxonomy" id="1798552"/>
    <lineage>
        <taxon>Bacteria</taxon>
        <taxon>Candidatus Komeiliibacteriota</taxon>
    </lineage>
</organism>
<dbReference type="Proteomes" id="UP000177349">
    <property type="component" value="Unassembled WGS sequence"/>
</dbReference>
<gene>
    <name evidence="3" type="ORF">A3B31_01125</name>
</gene>
<feature type="compositionally biased region" description="Basic and acidic residues" evidence="1">
    <location>
        <begin position="148"/>
        <end position="158"/>
    </location>
</feature>
<evidence type="ECO:0000313" key="3">
    <source>
        <dbReference type="EMBL" id="OGY92467.1"/>
    </source>
</evidence>
<proteinExistence type="predicted"/>
<keyword evidence="2" id="KW-0812">Transmembrane</keyword>